<dbReference type="PROSITE" id="PS50885">
    <property type="entry name" value="HAMP"/>
    <property type="match status" value="1"/>
</dbReference>
<dbReference type="InterPro" id="IPR036890">
    <property type="entry name" value="HATPase_C_sf"/>
</dbReference>
<comment type="subcellular location">
    <subcellularLocation>
        <location evidence="2">Membrane</location>
    </subcellularLocation>
</comment>
<dbReference type="GO" id="GO:0016020">
    <property type="term" value="C:membrane"/>
    <property type="evidence" value="ECO:0007669"/>
    <property type="project" value="UniProtKB-SubCell"/>
</dbReference>
<dbReference type="SMART" id="SM00448">
    <property type="entry name" value="REC"/>
    <property type="match status" value="1"/>
</dbReference>
<dbReference type="SUPFAM" id="SSF158472">
    <property type="entry name" value="HAMP domain-like"/>
    <property type="match status" value="1"/>
</dbReference>
<feature type="domain" description="Response regulatory" evidence="11">
    <location>
        <begin position="546"/>
        <end position="663"/>
    </location>
</feature>
<dbReference type="CDD" id="cd00082">
    <property type="entry name" value="HisKA"/>
    <property type="match status" value="1"/>
</dbReference>
<dbReference type="Gene3D" id="3.40.50.2300">
    <property type="match status" value="1"/>
</dbReference>
<dbReference type="CDD" id="cd06225">
    <property type="entry name" value="HAMP"/>
    <property type="match status" value="1"/>
</dbReference>
<dbReference type="SUPFAM" id="SSF47384">
    <property type="entry name" value="Homodimeric domain of signal transducing histidine kinase"/>
    <property type="match status" value="1"/>
</dbReference>
<feature type="coiled-coil region" evidence="8">
    <location>
        <begin position="244"/>
        <end position="282"/>
    </location>
</feature>
<comment type="caution">
    <text evidence="13">The sequence shown here is derived from an EMBL/GenBank/DDBJ whole genome shotgun (WGS) entry which is preliminary data.</text>
</comment>
<feature type="domain" description="HAMP" evidence="12">
    <location>
        <begin position="190"/>
        <end position="242"/>
    </location>
</feature>
<dbReference type="PANTHER" id="PTHR43047">
    <property type="entry name" value="TWO-COMPONENT HISTIDINE PROTEIN KINASE"/>
    <property type="match status" value="1"/>
</dbReference>
<dbReference type="InterPro" id="IPR036097">
    <property type="entry name" value="HisK_dim/P_sf"/>
</dbReference>
<evidence type="ECO:0000256" key="4">
    <source>
        <dbReference type="ARBA" id="ARBA00022553"/>
    </source>
</evidence>
<accession>A0A3S3UMZ4</accession>
<sequence>MSAPRVGLGFKVALIASAIVVFIGAGLFGVVAYEQRVTFQEIRTAEMVEAVRKTAFQAENYLYNYNVRELRSIATGIIEGRRIDLVWILDSEGRLLTDGSPWPALRNKRPQIGFIDRLLSGGLIRTEADETNLWAGTPVLLNKNEVLGYVVAAVPMEEFNNNIWSTIKKQLVVLGLALISGIFAAIIFGQRIAAPVESLREAADRIGKGDWDVKLDIDRQDEIGDLAKAINIMAERLNDGAVTRDRLQALVDEKTAEIAMHRDKLEALVEARTHELQSAKETAERASLAKSEFLSSMSHELRTPLNAILGFGQLLDYSDQSGMDAEQRQAIDYINNSGEHLLNLINQVLDFNKIEDGNLSVYVESFEPMDDMRDCFVIASAIAAKHGVTIELRKHVAVHPAIRADRTRFKQVLLNLMTNAIKYNRRGGKVFLDCDLIDDRYLRLIVADTGMGIAADRQHLMFEPFQRLGHESSSIEGTGIGLTITKKLVSLMRGRIGFESEEGKGSTFWIDLPLDPQWKEDAPAGTSKAYERPAVIAEPKNGKSCTLLYVEDNADNVRLMEMILDKEDEFTMISAPNAEEGLAMAARDIPDVILMDINLPGMDGFQALQALRACEGARHVPVIAVTASALPSEVQRGLDAGFAAYLTKPIRIDVTLNAIRDAVASHESDMV</sequence>
<keyword evidence="6" id="KW-0418">Kinase</keyword>
<dbReference type="CDD" id="cd16922">
    <property type="entry name" value="HATPase_EvgS-ArcB-TorS-like"/>
    <property type="match status" value="1"/>
</dbReference>
<evidence type="ECO:0000256" key="8">
    <source>
        <dbReference type="SAM" id="Coils"/>
    </source>
</evidence>
<evidence type="ECO:0000256" key="2">
    <source>
        <dbReference type="ARBA" id="ARBA00004370"/>
    </source>
</evidence>
<reference evidence="14" key="1">
    <citation type="submission" date="2019-01" db="EMBL/GenBank/DDBJ databases">
        <title>Gri0909 isolated from a small marine red alga.</title>
        <authorList>
            <person name="Kim J."/>
            <person name="Jeong S.E."/>
            <person name="Jeon C.O."/>
        </authorList>
    </citation>
    <scope>NUCLEOTIDE SEQUENCE [LARGE SCALE GENOMIC DNA]</scope>
    <source>
        <strain evidence="14">Gri0909</strain>
    </source>
</reference>
<keyword evidence="9" id="KW-1133">Transmembrane helix</keyword>
<dbReference type="InterPro" id="IPR005467">
    <property type="entry name" value="His_kinase_dom"/>
</dbReference>
<dbReference type="EC" id="2.7.13.3" evidence="3"/>
<keyword evidence="9" id="KW-0472">Membrane</keyword>
<dbReference type="OrthoDB" id="8477070at2"/>
<dbReference type="Pfam" id="PF02518">
    <property type="entry name" value="HATPase_c"/>
    <property type="match status" value="1"/>
</dbReference>
<organism evidence="13 14">
    <name type="scientific">Hwanghaeella grinnelliae</name>
    <dbReference type="NCBI Taxonomy" id="2500179"/>
    <lineage>
        <taxon>Bacteria</taxon>
        <taxon>Pseudomonadati</taxon>
        <taxon>Pseudomonadota</taxon>
        <taxon>Alphaproteobacteria</taxon>
        <taxon>Rhodospirillales</taxon>
        <taxon>Rhodospirillaceae</taxon>
        <taxon>Hwanghaeella</taxon>
    </lineage>
</organism>
<dbReference type="Gene3D" id="6.10.340.10">
    <property type="match status" value="1"/>
</dbReference>
<dbReference type="SMART" id="SM00387">
    <property type="entry name" value="HATPase_c"/>
    <property type="match status" value="1"/>
</dbReference>
<proteinExistence type="predicted"/>
<dbReference type="Proteomes" id="UP000287447">
    <property type="component" value="Unassembled WGS sequence"/>
</dbReference>
<keyword evidence="14" id="KW-1185">Reference proteome</keyword>
<evidence type="ECO:0000256" key="1">
    <source>
        <dbReference type="ARBA" id="ARBA00000085"/>
    </source>
</evidence>
<evidence type="ECO:0000256" key="3">
    <source>
        <dbReference type="ARBA" id="ARBA00012438"/>
    </source>
</evidence>
<dbReference type="InterPro" id="IPR003594">
    <property type="entry name" value="HATPase_dom"/>
</dbReference>
<comment type="catalytic activity">
    <reaction evidence="1">
        <text>ATP + protein L-histidine = ADP + protein N-phospho-L-histidine.</text>
        <dbReference type="EC" id="2.7.13.3"/>
    </reaction>
</comment>
<dbReference type="InterPro" id="IPR003660">
    <property type="entry name" value="HAMP_dom"/>
</dbReference>
<name>A0A3S3UMZ4_9PROT</name>
<dbReference type="PRINTS" id="PR00344">
    <property type="entry name" value="BCTRLSENSOR"/>
</dbReference>
<dbReference type="Pfam" id="PF00512">
    <property type="entry name" value="HisKA"/>
    <property type="match status" value="1"/>
</dbReference>
<keyword evidence="5" id="KW-0808">Transferase</keyword>
<dbReference type="Pfam" id="PF00672">
    <property type="entry name" value="HAMP"/>
    <property type="match status" value="1"/>
</dbReference>
<feature type="transmembrane region" description="Helical" evidence="9">
    <location>
        <begin position="12"/>
        <end position="33"/>
    </location>
</feature>
<evidence type="ECO:0000256" key="6">
    <source>
        <dbReference type="ARBA" id="ARBA00022777"/>
    </source>
</evidence>
<dbReference type="SUPFAM" id="SSF55874">
    <property type="entry name" value="ATPase domain of HSP90 chaperone/DNA topoisomerase II/histidine kinase"/>
    <property type="match status" value="1"/>
</dbReference>
<gene>
    <name evidence="13" type="ORF">EOI86_10920</name>
</gene>
<evidence type="ECO:0000259" key="10">
    <source>
        <dbReference type="PROSITE" id="PS50109"/>
    </source>
</evidence>
<dbReference type="SMART" id="SM00304">
    <property type="entry name" value="HAMP"/>
    <property type="match status" value="1"/>
</dbReference>
<dbReference type="SMART" id="SM00388">
    <property type="entry name" value="HisKA"/>
    <property type="match status" value="1"/>
</dbReference>
<keyword evidence="9" id="KW-0812">Transmembrane</keyword>
<dbReference type="GO" id="GO:0000155">
    <property type="term" value="F:phosphorelay sensor kinase activity"/>
    <property type="evidence" value="ECO:0007669"/>
    <property type="project" value="InterPro"/>
</dbReference>
<dbReference type="AlphaFoldDB" id="A0A3S3UMZ4"/>
<keyword evidence="4 7" id="KW-0597">Phosphoprotein</keyword>
<dbReference type="RefSeq" id="WP_127765250.1">
    <property type="nucleotide sequence ID" value="NZ_SADE01000002.1"/>
</dbReference>
<dbReference type="InterPro" id="IPR004358">
    <property type="entry name" value="Sig_transdc_His_kin-like_C"/>
</dbReference>
<dbReference type="PROSITE" id="PS50110">
    <property type="entry name" value="RESPONSE_REGULATORY"/>
    <property type="match status" value="1"/>
</dbReference>
<evidence type="ECO:0000256" key="5">
    <source>
        <dbReference type="ARBA" id="ARBA00022679"/>
    </source>
</evidence>
<dbReference type="EMBL" id="SADE01000002">
    <property type="protein sequence ID" value="RVU35773.1"/>
    <property type="molecule type" value="Genomic_DNA"/>
</dbReference>
<dbReference type="Pfam" id="PF00072">
    <property type="entry name" value="Response_reg"/>
    <property type="match status" value="1"/>
</dbReference>
<evidence type="ECO:0000313" key="13">
    <source>
        <dbReference type="EMBL" id="RVU35773.1"/>
    </source>
</evidence>
<evidence type="ECO:0000256" key="7">
    <source>
        <dbReference type="PROSITE-ProRule" id="PRU00169"/>
    </source>
</evidence>
<dbReference type="PROSITE" id="PS50109">
    <property type="entry name" value="HIS_KIN"/>
    <property type="match status" value="1"/>
</dbReference>
<protein>
    <recommendedName>
        <fullName evidence="3">histidine kinase</fullName>
        <ecNumber evidence="3">2.7.13.3</ecNumber>
    </recommendedName>
</protein>
<dbReference type="SUPFAM" id="SSF52172">
    <property type="entry name" value="CheY-like"/>
    <property type="match status" value="1"/>
</dbReference>
<evidence type="ECO:0000259" key="11">
    <source>
        <dbReference type="PROSITE" id="PS50110"/>
    </source>
</evidence>
<feature type="domain" description="Histidine kinase" evidence="10">
    <location>
        <begin position="296"/>
        <end position="516"/>
    </location>
</feature>
<feature type="modified residue" description="4-aspartylphosphate" evidence="7">
    <location>
        <position position="596"/>
    </location>
</feature>
<evidence type="ECO:0000256" key="9">
    <source>
        <dbReference type="SAM" id="Phobius"/>
    </source>
</evidence>
<dbReference type="Gene3D" id="3.30.565.10">
    <property type="entry name" value="Histidine kinase-like ATPase, C-terminal domain"/>
    <property type="match status" value="1"/>
</dbReference>
<evidence type="ECO:0000259" key="12">
    <source>
        <dbReference type="PROSITE" id="PS50885"/>
    </source>
</evidence>
<dbReference type="InterPro" id="IPR011006">
    <property type="entry name" value="CheY-like_superfamily"/>
</dbReference>
<keyword evidence="8" id="KW-0175">Coiled coil</keyword>
<feature type="transmembrane region" description="Helical" evidence="9">
    <location>
        <begin position="171"/>
        <end position="189"/>
    </location>
</feature>
<dbReference type="Gene3D" id="1.10.287.130">
    <property type="match status" value="1"/>
</dbReference>
<dbReference type="InterPro" id="IPR003661">
    <property type="entry name" value="HisK_dim/P_dom"/>
</dbReference>
<dbReference type="InterPro" id="IPR001789">
    <property type="entry name" value="Sig_transdc_resp-reg_receiver"/>
</dbReference>
<evidence type="ECO:0000313" key="14">
    <source>
        <dbReference type="Proteomes" id="UP000287447"/>
    </source>
</evidence>